<dbReference type="InterPro" id="IPR013096">
    <property type="entry name" value="Cupin_2"/>
</dbReference>
<dbReference type="InterPro" id="IPR009057">
    <property type="entry name" value="Homeodomain-like_sf"/>
</dbReference>
<dbReference type="InterPro" id="IPR018062">
    <property type="entry name" value="HTH_AraC-typ_CS"/>
</dbReference>
<sequence>MERGGNRIMMISNFDKLTVPISGLDWSTLRAKFQPKSEMVDGHEVFRFNQNLENAHHVISRTLNMAVEPVETYIPWHVHDYIEFSVVVKGECVFEFLDQTVTVTAGRVMLVDRRCAHRTKSLTKKDLVLEIGIRASLLQSIFLDAVPTQSILTDFVRQLFNKTAYAERYWQFDKVNQVTLVSIIQGLIEEYTGEASLVSELAQSFIQALLILLMQQSRTISHDQPHLNKYHAQPLDLILYIDEHYRDIGLSQMAAYFNYSPNYLSSELKKATGKVFSQLVQQKRVAVAKALLRQTNWPIEVIAERVGYENPVFFHKLFKREEQQTPAEYRQRTQSLNRT</sequence>
<dbReference type="STRING" id="1423792.FD09_GL000147"/>
<gene>
    <name evidence="5" type="ORF">FD09_GL000147</name>
</gene>
<keyword evidence="3" id="KW-0804">Transcription</keyword>
<dbReference type="SUPFAM" id="SSF46689">
    <property type="entry name" value="Homeodomain-like"/>
    <property type="match status" value="1"/>
</dbReference>
<protein>
    <recommendedName>
        <fullName evidence="4">HTH araC/xylS-type domain-containing protein</fullName>
    </recommendedName>
</protein>
<dbReference type="PROSITE" id="PS01124">
    <property type="entry name" value="HTH_ARAC_FAMILY_2"/>
    <property type="match status" value="1"/>
</dbReference>
<evidence type="ECO:0000256" key="3">
    <source>
        <dbReference type="ARBA" id="ARBA00023163"/>
    </source>
</evidence>
<dbReference type="OrthoDB" id="9816335at2"/>
<keyword evidence="2" id="KW-0238">DNA-binding</keyword>
<evidence type="ECO:0000256" key="1">
    <source>
        <dbReference type="ARBA" id="ARBA00023015"/>
    </source>
</evidence>
<keyword evidence="6" id="KW-1185">Reference proteome</keyword>
<comment type="caution">
    <text evidence="5">The sequence shown here is derived from an EMBL/GenBank/DDBJ whole genome shotgun (WGS) entry which is preliminary data.</text>
</comment>
<evidence type="ECO:0000256" key="2">
    <source>
        <dbReference type="ARBA" id="ARBA00023125"/>
    </source>
</evidence>
<evidence type="ECO:0000313" key="6">
    <source>
        <dbReference type="Proteomes" id="UP000051330"/>
    </source>
</evidence>
<dbReference type="PANTHER" id="PTHR43280">
    <property type="entry name" value="ARAC-FAMILY TRANSCRIPTIONAL REGULATOR"/>
    <property type="match status" value="1"/>
</dbReference>
<dbReference type="Pfam" id="PF12833">
    <property type="entry name" value="HTH_18"/>
    <property type="match status" value="1"/>
</dbReference>
<dbReference type="InterPro" id="IPR014710">
    <property type="entry name" value="RmlC-like_jellyroll"/>
</dbReference>
<dbReference type="GO" id="GO:0003700">
    <property type="term" value="F:DNA-binding transcription factor activity"/>
    <property type="evidence" value="ECO:0007669"/>
    <property type="project" value="InterPro"/>
</dbReference>
<dbReference type="PROSITE" id="PS00041">
    <property type="entry name" value="HTH_ARAC_FAMILY_1"/>
    <property type="match status" value="1"/>
</dbReference>
<keyword evidence="1" id="KW-0805">Transcription regulation</keyword>
<dbReference type="Gene3D" id="2.60.120.10">
    <property type="entry name" value="Jelly Rolls"/>
    <property type="match status" value="1"/>
</dbReference>
<dbReference type="SMART" id="SM00342">
    <property type="entry name" value="HTH_ARAC"/>
    <property type="match status" value="1"/>
</dbReference>
<feature type="domain" description="HTH araC/xylS-type" evidence="4">
    <location>
        <begin position="235"/>
        <end position="332"/>
    </location>
</feature>
<organism evidence="5 6">
    <name type="scientific">Schleiferilactobacillus perolens DSM 12744</name>
    <dbReference type="NCBI Taxonomy" id="1423792"/>
    <lineage>
        <taxon>Bacteria</taxon>
        <taxon>Bacillati</taxon>
        <taxon>Bacillota</taxon>
        <taxon>Bacilli</taxon>
        <taxon>Lactobacillales</taxon>
        <taxon>Lactobacillaceae</taxon>
        <taxon>Schleiferilactobacillus</taxon>
    </lineage>
</organism>
<name>A0A0R1NBX9_9LACO</name>
<accession>A0A0R1NBX9</accession>
<evidence type="ECO:0000313" key="5">
    <source>
        <dbReference type="EMBL" id="KRL14499.1"/>
    </source>
</evidence>
<dbReference type="PANTHER" id="PTHR43280:SF28">
    <property type="entry name" value="HTH-TYPE TRANSCRIPTIONAL ACTIVATOR RHAS"/>
    <property type="match status" value="1"/>
</dbReference>
<evidence type="ECO:0000259" key="4">
    <source>
        <dbReference type="PROSITE" id="PS01124"/>
    </source>
</evidence>
<dbReference type="InterPro" id="IPR018060">
    <property type="entry name" value="HTH_AraC"/>
</dbReference>
<dbReference type="SUPFAM" id="SSF51215">
    <property type="entry name" value="Regulatory protein AraC"/>
    <property type="match status" value="1"/>
</dbReference>
<dbReference type="Pfam" id="PF07883">
    <property type="entry name" value="Cupin_2"/>
    <property type="match status" value="1"/>
</dbReference>
<proteinExistence type="predicted"/>
<dbReference type="GO" id="GO:0043565">
    <property type="term" value="F:sequence-specific DNA binding"/>
    <property type="evidence" value="ECO:0007669"/>
    <property type="project" value="InterPro"/>
</dbReference>
<dbReference type="Gene3D" id="1.10.10.60">
    <property type="entry name" value="Homeodomain-like"/>
    <property type="match status" value="2"/>
</dbReference>
<dbReference type="Proteomes" id="UP000051330">
    <property type="component" value="Unassembled WGS sequence"/>
</dbReference>
<reference evidence="5 6" key="1">
    <citation type="journal article" date="2015" name="Genome Announc.">
        <title>Expanding the biotechnology potential of lactobacilli through comparative genomics of 213 strains and associated genera.</title>
        <authorList>
            <person name="Sun Z."/>
            <person name="Harris H.M."/>
            <person name="McCann A."/>
            <person name="Guo C."/>
            <person name="Argimon S."/>
            <person name="Zhang W."/>
            <person name="Yang X."/>
            <person name="Jeffery I.B."/>
            <person name="Cooney J.C."/>
            <person name="Kagawa T.F."/>
            <person name="Liu W."/>
            <person name="Song Y."/>
            <person name="Salvetti E."/>
            <person name="Wrobel A."/>
            <person name="Rasinkangas P."/>
            <person name="Parkhill J."/>
            <person name="Rea M.C."/>
            <person name="O'Sullivan O."/>
            <person name="Ritari J."/>
            <person name="Douillard F.P."/>
            <person name="Paul Ross R."/>
            <person name="Yang R."/>
            <person name="Briner A.E."/>
            <person name="Felis G.E."/>
            <person name="de Vos W.M."/>
            <person name="Barrangou R."/>
            <person name="Klaenhammer T.R."/>
            <person name="Caufield P.W."/>
            <person name="Cui Y."/>
            <person name="Zhang H."/>
            <person name="O'Toole P.W."/>
        </authorList>
    </citation>
    <scope>NUCLEOTIDE SEQUENCE [LARGE SCALE GENOMIC DNA]</scope>
    <source>
        <strain evidence="5 6">DSM 12744</strain>
    </source>
</reference>
<dbReference type="InterPro" id="IPR037923">
    <property type="entry name" value="HTH-like"/>
</dbReference>
<dbReference type="EMBL" id="AZEC01000001">
    <property type="protein sequence ID" value="KRL14499.1"/>
    <property type="molecule type" value="Genomic_DNA"/>
</dbReference>
<dbReference type="AlphaFoldDB" id="A0A0R1NBX9"/>
<dbReference type="PATRIC" id="fig|1423792.3.peg.150"/>